<accession>A0A2M3ZNN2</accession>
<dbReference type="AlphaFoldDB" id="A0A2M3ZNN2"/>
<reference evidence="2" key="1">
    <citation type="submission" date="2018-01" db="EMBL/GenBank/DDBJ databases">
        <title>An insight into the sialome of Amazonian anophelines.</title>
        <authorList>
            <person name="Ribeiro J.M."/>
            <person name="Scarpassa V."/>
            <person name="Calvo E."/>
        </authorList>
    </citation>
    <scope>NUCLEOTIDE SEQUENCE</scope>
    <source>
        <tissue evidence="2">Salivary glands</tissue>
    </source>
</reference>
<keyword evidence="1" id="KW-0732">Signal</keyword>
<organism evidence="2">
    <name type="scientific">Anopheles braziliensis</name>
    <dbReference type="NCBI Taxonomy" id="58242"/>
    <lineage>
        <taxon>Eukaryota</taxon>
        <taxon>Metazoa</taxon>
        <taxon>Ecdysozoa</taxon>
        <taxon>Arthropoda</taxon>
        <taxon>Hexapoda</taxon>
        <taxon>Insecta</taxon>
        <taxon>Pterygota</taxon>
        <taxon>Neoptera</taxon>
        <taxon>Endopterygota</taxon>
        <taxon>Diptera</taxon>
        <taxon>Nematocera</taxon>
        <taxon>Culicoidea</taxon>
        <taxon>Culicidae</taxon>
        <taxon>Anophelinae</taxon>
        <taxon>Anopheles</taxon>
    </lineage>
</organism>
<evidence type="ECO:0000313" key="2">
    <source>
        <dbReference type="EMBL" id="MBW30018.1"/>
    </source>
</evidence>
<feature type="chain" id="PRO_5014682311" evidence="1">
    <location>
        <begin position="28"/>
        <end position="74"/>
    </location>
</feature>
<feature type="signal peptide" evidence="1">
    <location>
        <begin position="1"/>
        <end position="27"/>
    </location>
</feature>
<proteinExistence type="predicted"/>
<sequence length="74" mass="8410">MMWPQEQLLLWLPLMMLLLMMIPTLSSSSYCQYFRLSLPAICSAVLPSPVWRVAEDLVPELPKLSRLCSSVVSV</sequence>
<name>A0A2M3ZNN2_9DIPT</name>
<dbReference type="EMBL" id="GGFM01009267">
    <property type="protein sequence ID" value="MBW30018.1"/>
    <property type="molecule type" value="Transcribed_RNA"/>
</dbReference>
<protein>
    <submittedName>
        <fullName evidence="2">Putative secreted peptide</fullName>
    </submittedName>
</protein>
<evidence type="ECO:0000256" key="1">
    <source>
        <dbReference type="SAM" id="SignalP"/>
    </source>
</evidence>